<evidence type="ECO:0000313" key="1">
    <source>
        <dbReference type="EMBL" id="MCQ8194639.1"/>
    </source>
</evidence>
<proteinExistence type="predicted"/>
<protein>
    <submittedName>
        <fullName evidence="1">Uncharacterized protein</fullName>
    </submittedName>
</protein>
<name>A0ABT1VCY7_9ACTN</name>
<dbReference type="Proteomes" id="UP001204746">
    <property type="component" value="Unassembled WGS sequence"/>
</dbReference>
<comment type="caution">
    <text evidence="1">The sequence shown here is derived from an EMBL/GenBank/DDBJ whole genome shotgun (WGS) entry which is preliminary data.</text>
</comment>
<organism evidence="1 2">
    <name type="scientific">Streptomyces rugosispiralis</name>
    <dbReference type="NCBI Taxonomy" id="2967341"/>
    <lineage>
        <taxon>Bacteria</taxon>
        <taxon>Bacillati</taxon>
        <taxon>Actinomycetota</taxon>
        <taxon>Actinomycetes</taxon>
        <taxon>Kitasatosporales</taxon>
        <taxon>Streptomycetaceae</taxon>
        <taxon>Streptomyces</taxon>
    </lineage>
</organism>
<dbReference type="RefSeq" id="WP_256655403.1">
    <property type="nucleotide sequence ID" value="NZ_JANIAA010000051.1"/>
</dbReference>
<dbReference type="EMBL" id="JANIAA010000051">
    <property type="protein sequence ID" value="MCQ8194639.1"/>
    <property type="molecule type" value="Genomic_DNA"/>
</dbReference>
<accession>A0ABT1VCY7</accession>
<reference evidence="1 2" key="1">
    <citation type="submission" date="2022-07" db="EMBL/GenBank/DDBJ databases">
        <authorList>
            <person name="Phongsopitanun W."/>
            <person name="Tanasupawat S."/>
        </authorList>
    </citation>
    <scope>NUCLEOTIDE SEQUENCE [LARGE SCALE GENOMIC DNA]</scope>
    <source>
        <strain evidence="1 2">RCU-064</strain>
    </source>
</reference>
<sequence>MSDTPSPDSPHLEGGEEQQALDTVQEVVNWYNTQIVTERRNPVPDEERIEKLKTDRQTVLEDRKRLETADPKETAQIAARYAARLKELTDS</sequence>
<gene>
    <name evidence="1" type="ORF">NP777_41720</name>
</gene>
<evidence type="ECO:0000313" key="2">
    <source>
        <dbReference type="Proteomes" id="UP001204746"/>
    </source>
</evidence>
<keyword evidence="2" id="KW-1185">Reference proteome</keyword>